<dbReference type="RefSeq" id="WP_086283868.1">
    <property type="nucleotide sequence ID" value="NZ_NGMO01000001.1"/>
</dbReference>
<dbReference type="Proteomes" id="UP000194933">
    <property type="component" value="Unassembled WGS sequence"/>
</dbReference>
<dbReference type="EMBL" id="NGMO01000001">
    <property type="protein sequence ID" value="OTP12414.1"/>
    <property type="molecule type" value="Genomic_DNA"/>
</dbReference>
<comment type="caution">
    <text evidence="1">The sequence shown here is derived from an EMBL/GenBank/DDBJ whole genome shotgun (WGS) entry which is preliminary data.</text>
</comment>
<name>A0A2C9XSM7_9ENTE</name>
<accession>A0A2C9XSM7</accession>
<evidence type="ECO:0000313" key="1">
    <source>
        <dbReference type="EMBL" id="OTP12414.1"/>
    </source>
</evidence>
<organism evidence="1 2">
    <name type="scientific">Candidatus Enterococcus wittei</name>
    <dbReference type="NCBI Taxonomy" id="1987383"/>
    <lineage>
        <taxon>Bacteria</taxon>
        <taxon>Bacillati</taxon>
        <taxon>Bacillota</taxon>
        <taxon>Bacilli</taxon>
        <taxon>Lactobacillales</taxon>
        <taxon>Enterococcaceae</taxon>
        <taxon>Enterococcus</taxon>
    </lineage>
</organism>
<dbReference type="AlphaFoldDB" id="A0A2C9XSM7"/>
<keyword evidence="2" id="KW-1185">Reference proteome</keyword>
<proteinExistence type="predicted"/>
<protein>
    <submittedName>
        <fullName evidence="1">Uncharacterized protein</fullName>
    </submittedName>
</protein>
<sequence length="67" mass="7957">MIEFSSTNELFKCGLSFCDFFDEVLFQFFIHKDGSMFYDPVSNFLCSKEGHKVIIMKLEKKELLFKE</sequence>
<reference evidence="1 2" key="1">
    <citation type="submission" date="2017-05" db="EMBL/GenBank/DDBJ databases">
        <title>The Genome Sequence of Enterococcus sp. 10A9_DIV0425.</title>
        <authorList>
            <consortium name="The Broad Institute Genomics Platform"/>
            <consortium name="The Broad Institute Genomic Center for Infectious Diseases"/>
            <person name="Earl A."/>
            <person name="Manson A."/>
            <person name="Schwartman J."/>
            <person name="Gilmore M."/>
            <person name="Abouelleil A."/>
            <person name="Cao P."/>
            <person name="Chapman S."/>
            <person name="Cusick C."/>
            <person name="Shea T."/>
            <person name="Young S."/>
            <person name="Neafsey D."/>
            <person name="Nusbaum C."/>
            <person name="Birren B."/>
        </authorList>
    </citation>
    <scope>NUCLEOTIDE SEQUENCE [LARGE SCALE GENOMIC DNA]</scope>
    <source>
        <strain evidence="1 2">10A9_DIV0425</strain>
    </source>
</reference>
<evidence type="ECO:0000313" key="2">
    <source>
        <dbReference type="Proteomes" id="UP000194933"/>
    </source>
</evidence>
<gene>
    <name evidence="1" type="ORF">A5844_000647</name>
</gene>